<feature type="transmembrane region" description="Helical" evidence="2">
    <location>
        <begin position="526"/>
        <end position="544"/>
    </location>
</feature>
<dbReference type="AlphaFoldDB" id="A0A1Y1WT53"/>
<dbReference type="EMBL" id="MCFG01000282">
    <property type="protein sequence ID" value="ORX76717.1"/>
    <property type="molecule type" value="Genomic_DNA"/>
</dbReference>
<comment type="caution">
    <text evidence="3">The sequence shown here is derived from an EMBL/GenBank/DDBJ whole genome shotgun (WGS) entry which is preliminary data.</text>
</comment>
<proteinExistence type="predicted"/>
<sequence length="568" mass="66005">MNTNIPTGESIGGSTPNSSPYGNGGPTTITGGPFNGTIGGPPPVALADKNYIPNLTVEYSIFIFMFIYFVPTTILYFIYRNHIIIKYRQPKSVFAGAILSGVNSMLMPIFRISKIRCIVNTWIVSGMIFGFVIITFSRYIRTYYKSRLSIFKLKFTRKYGNSNNRSETSSMRINGALRKNDFSDNSLSSHKIIESNEIRRNSISMERSISKYSSFLKGSHTFSEMNSLENFDITDPILYFKKLNSIINQKITIYLIILPFIVLFIYFFIITIHYWSSMTIPCVNELRVISYPKLASNIIIVLSSFYLFYQAYYVQKWDKEIKIEYTVVVISDIFSTLLMQLIVHGVKNLTVLKYRVYAFQGFSLSIHAFCVITPLIKIYLRKYKKPEETLTKEEFLAKLDNSTFKAHVRDISTHTFCIENLLFFEAHKDLMNIVIHHYTKKASALNIDYSIHPPNSNIVSKNALNAILYKPFDPYFKHHYEHIYNLYIKEDSIGRVNVESSTLRMIEEQMENDNYSYLMFMPVNPIFHINVIVIVFVFVIVIVFEFENINEIILFEFINEFVILNYIF</sequence>
<evidence type="ECO:0008006" key="5">
    <source>
        <dbReference type="Google" id="ProtNLM"/>
    </source>
</evidence>
<feature type="transmembrane region" description="Helical" evidence="2">
    <location>
        <begin position="59"/>
        <end position="79"/>
    </location>
</feature>
<feature type="transmembrane region" description="Helical" evidence="2">
    <location>
        <begin position="122"/>
        <end position="140"/>
    </location>
</feature>
<feature type="transmembrane region" description="Helical" evidence="2">
    <location>
        <begin position="91"/>
        <end position="110"/>
    </location>
</feature>
<evidence type="ECO:0000313" key="3">
    <source>
        <dbReference type="EMBL" id="ORX76717.1"/>
    </source>
</evidence>
<feature type="transmembrane region" description="Helical" evidence="2">
    <location>
        <begin position="358"/>
        <end position="380"/>
    </location>
</feature>
<accession>A0A1Y1WT53</accession>
<protein>
    <recommendedName>
        <fullName evidence="5">RGS domain-containing protein</fullName>
    </recommendedName>
</protein>
<organism evidence="3 4">
    <name type="scientific">Anaeromyces robustus</name>
    <dbReference type="NCBI Taxonomy" id="1754192"/>
    <lineage>
        <taxon>Eukaryota</taxon>
        <taxon>Fungi</taxon>
        <taxon>Fungi incertae sedis</taxon>
        <taxon>Chytridiomycota</taxon>
        <taxon>Chytridiomycota incertae sedis</taxon>
        <taxon>Neocallimastigomycetes</taxon>
        <taxon>Neocallimastigales</taxon>
        <taxon>Neocallimastigaceae</taxon>
        <taxon>Anaeromyces</taxon>
    </lineage>
</organism>
<keyword evidence="2" id="KW-0812">Transmembrane</keyword>
<dbReference type="Proteomes" id="UP000193944">
    <property type="component" value="Unassembled WGS sequence"/>
</dbReference>
<feature type="transmembrane region" description="Helical" evidence="2">
    <location>
        <begin position="325"/>
        <end position="346"/>
    </location>
</feature>
<dbReference type="InterPro" id="IPR044926">
    <property type="entry name" value="RGS_subdomain_2"/>
</dbReference>
<feature type="transmembrane region" description="Helical" evidence="2">
    <location>
        <begin position="294"/>
        <end position="313"/>
    </location>
</feature>
<reference evidence="3 4" key="2">
    <citation type="submission" date="2016-08" db="EMBL/GenBank/DDBJ databases">
        <title>Pervasive Adenine N6-methylation of Active Genes in Fungi.</title>
        <authorList>
            <consortium name="DOE Joint Genome Institute"/>
            <person name="Mondo S.J."/>
            <person name="Dannebaum R.O."/>
            <person name="Kuo R.C."/>
            <person name="Labutti K."/>
            <person name="Haridas S."/>
            <person name="Kuo A."/>
            <person name="Salamov A."/>
            <person name="Ahrendt S.R."/>
            <person name="Lipzen A."/>
            <person name="Sullivan W."/>
            <person name="Andreopoulos W.B."/>
            <person name="Clum A."/>
            <person name="Lindquist E."/>
            <person name="Daum C."/>
            <person name="Ramamoorthy G.K."/>
            <person name="Gryganskyi A."/>
            <person name="Culley D."/>
            <person name="Magnuson J.K."/>
            <person name="James T.Y."/>
            <person name="O'Malley M.A."/>
            <person name="Stajich J.E."/>
            <person name="Spatafora J.W."/>
            <person name="Visel A."/>
            <person name="Grigoriev I.V."/>
        </authorList>
    </citation>
    <scope>NUCLEOTIDE SEQUENCE [LARGE SCALE GENOMIC DNA]</scope>
    <source>
        <strain evidence="3 4">S4</strain>
    </source>
</reference>
<keyword evidence="2" id="KW-0472">Membrane</keyword>
<dbReference type="Gene3D" id="1.10.167.10">
    <property type="entry name" value="Regulator of G-protein Signalling 4, domain 2"/>
    <property type="match status" value="1"/>
</dbReference>
<feature type="compositionally biased region" description="Polar residues" evidence="1">
    <location>
        <begin position="1"/>
        <end position="21"/>
    </location>
</feature>
<reference evidence="3 4" key="1">
    <citation type="submission" date="2016-08" db="EMBL/GenBank/DDBJ databases">
        <title>A Parts List for Fungal Cellulosomes Revealed by Comparative Genomics.</title>
        <authorList>
            <consortium name="DOE Joint Genome Institute"/>
            <person name="Haitjema C.H."/>
            <person name="Gilmore S.P."/>
            <person name="Henske J.K."/>
            <person name="Solomon K.V."/>
            <person name="De Groot R."/>
            <person name="Kuo A."/>
            <person name="Mondo S.J."/>
            <person name="Salamov A.A."/>
            <person name="Labutti K."/>
            <person name="Zhao Z."/>
            <person name="Chiniquy J."/>
            <person name="Barry K."/>
            <person name="Brewer H.M."/>
            <person name="Purvine S.O."/>
            <person name="Wright A.T."/>
            <person name="Boxma B."/>
            <person name="Van Alen T."/>
            <person name="Hackstein J.H."/>
            <person name="Baker S.E."/>
            <person name="Grigoriev I.V."/>
            <person name="O'Malley M.A."/>
        </authorList>
    </citation>
    <scope>NUCLEOTIDE SEQUENCE [LARGE SCALE GENOMIC DNA]</scope>
    <source>
        <strain evidence="3 4">S4</strain>
    </source>
</reference>
<name>A0A1Y1WT53_9FUNG</name>
<evidence type="ECO:0000256" key="2">
    <source>
        <dbReference type="SAM" id="Phobius"/>
    </source>
</evidence>
<dbReference type="InterPro" id="IPR036305">
    <property type="entry name" value="RGS_sf"/>
</dbReference>
<gene>
    <name evidence="3" type="ORF">BCR32DRAFT_271108</name>
</gene>
<dbReference type="SUPFAM" id="SSF48097">
    <property type="entry name" value="Regulator of G-protein signaling, RGS"/>
    <property type="match status" value="1"/>
</dbReference>
<feature type="region of interest" description="Disordered" evidence="1">
    <location>
        <begin position="1"/>
        <end position="26"/>
    </location>
</feature>
<keyword evidence="2" id="KW-1133">Transmembrane helix</keyword>
<evidence type="ECO:0000313" key="4">
    <source>
        <dbReference type="Proteomes" id="UP000193944"/>
    </source>
</evidence>
<evidence type="ECO:0000256" key="1">
    <source>
        <dbReference type="SAM" id="MobiDB-lite"/>
    </source>
</evidence>
<feature type="transmembrane region" description="Helical" evidence="2">
    <location>
        <begin position="251"/>
        <end position="274"/>
    </location>
</feature>
<keyword evidence="4" id="KW-1185">Reference proteome</keyword>